<dbReference type="SUPFAM" id="SSF69593">
    <property type="entry name" value="Glycerol-3-phosphate (1)-acyltransferase"/>
    <property type="match status" value="1"/>
</dbReference>
<dbReference type="AlphaFoldDB" id="A0A401IUK3"/>
<comment type="caution">
    <text evidence="1">The sequence shown here is derived from an EMBL/GenBank/DDBJ whole genome shotgun (WGS) entry which is preliminary data.</text>
</comment>
<evidence type="ECO:0000313" key="1">
    <source>
        <dbReference type="EMBL" id="GBG95178.1"/>
    </source>
</evidence>
<accession>A0A401IUK3</accession>
<reference evidence="1 2" key="1">
    <citation type="journal article" date="2019" name="Int. J. Syst. Evol. Microbiol.">
        <title>Lactobacillus salitolerans sp. nov., a novel lactic acid bacterium isolated from spent mushroom substrates.</title>
        <authorList>
            <person name="Tohno M."/>
            <person name="Tanizawa Y."/>
            <person name="Kojima Y."/>
            <person name="Sakamoto M."/>
            <person name="Nakamura Y."/>
            <person name="Ohkuma M."/>
            <person name="Kobayashi H."/>
        </authorList>
    </citation>
    <scope>NUCLEOTIDE SEQUENCE [LARGE SCALE GENOMIC DNA]</scope>
    <source>
        <strain evidence="1 2">YK43</strain>
    </source>
</reference>
<gene>
    <name evidence="1" type="ORF">LFYK43_16370</name>
</gene>
<keyword evidence="2" id="KW-1185">Reference proteome</keyword>
<name>A0A401IUK3_9LACO</name>
<sequence length="84" mass="9538">MAENKQSFVIFPTGSRYSDKLKSGYLLVAKDSGKPIVPAKFEYKKWGHSELIIGEPYHVSKTTKLNKKAREIYNSNLEAKFATL</sequence>
<organism evidence="1 2">
    <name type="scientific">Ligilactobacillus salitolerans</name>
    <dbReference type="NCBI Taxonomy" id="1808352"/>
    <lineage>
        <taxon>Bacteria</taxon>
        <taxon>Bacillati</taxon>
        <taxon>Bacillota</taxon>
        <taxon>Bacilli</taxon>
        <taxon>Lactobacillales</taxon>
        <taxon>Lactobacillaceae</taxon>
        <taxon>Ligilactobacillus</taxon>
    </lineage>
</organism>
<dbReference type="EMBL" id="BFFP01000028">
    <property type="protein sequence ID" value="GBG95178.1"/>
    <property type="molecule type" value="Genomic_DNA"/>
</dbReference>
<dbReference type="Proteomes" id="UP000286848">
    <property type="component" value="Unassembled WGS sequence"/>
</dbReference>
<proteinExistence type="predicted"/>
<evidence type="ECO:0000313" key="2">
    <source>
        <dbReference type="Proteomes" id="UP000286848"/>
    </source>
</evidence>
<protein>
    <submittedName>
        <fullName evidence="1">Uncharacterized protein</fullName>
    </submittedName>
</protein>